<dbReference type="GO" id="GO:0051536">
    <property type="term" value="F:iron-sulfur cluster binding"/>
    <property type="evidence" value="ECO:0007669"/>
    <property type="project" value="InterPro"/>
</dbReference>
<reference evidence="2" key="1">
    <citation type="journal article" date="2020" name="mSystems">
        <title>Genome- and Community-Level Interaction Insights into Carbon Utilization and Element Cycling Functions of Hydrothermarchaeota in Hydrothermal Sediment.</title>
        <authorList>
            <person name="Zhou Z."/>
            <person name="Liu Y."/>
            <person name="Xu W."/>
            <person name="Pan J."/>
            <person name="Luo Z.H."/>
            <person name="Li M."/>
        </authorList>
    </citation>
    <scope>NUCLEOTIDE SEQUENCE [LARGE SCALE GENOMIC DNA]</scope>
    <source>
        <strain evidence="2">SpSt-381</strain>
    </source>
</reference>
<sequence>MSAVPPLPGPRAEQRLADARPLLAPGEAVAEAHRCLYCHDAPCVAACPTGIDVPTFIRKISTGNVRGAARVILSANLLGYSCARVCPVEVLCVGACVYNAWHRAPPIAIGRLQRYATEALVRDGGAAALLPRAPATGRRVACVGAGPASLACAGYLALEGVEVTVYEQRALPGGLNTTGVAPYKMHAESALEEVAFVRSLGVEIKTGVTVGSDVPFERLLAEHDAVFLGAGLGADARLGIEGEDAPGVTGAVAWIERMKLHPGAAPDGVRAAVVIGGGNTAIDAARELARLGVPSVTMLYRRTAAEMSGYAHELEQARRDGVTLVERAVPARFERGADGRLAAVTLADGRAFPCTLAVVAIGQASLAAMVRAVPGVETDARGRVVADPATGRTGNPRVFVGGDAMSGGELVVTAVQDGKRAARAICETLGVAVRPGAPLAAGHR</sequence>
<dbReference type="InterPro" id="IPR017896">
    <property type="entry name" value="4Fe4S_Fe-S-bd"/>
</dbReference>
<dbReference type="InterPro" id="IPR028261">
    <property type="entry name" value="DPD_II"/>
</dbReference>
<evidence type="ECO:0000313" key="2">
    <source>
        <dbReference type="EMBL" id="HGZ44647.1"/>
    </source>
</evidence>
<comment type="caution">
    <text evidence="2">The sequence shown here is derived from an EMBL/GenBank/DDBJ whole genome shotgun (WGS) entry which is preliminary data.</text>
</comment>
<dbReference type="PROSITE" id="PS51379">
    <property type="entry name" value="4FE4S_FER_2"/>
    <property type="match status" value="1"/>
</dbReference>
<protein>
    <submittedName>
        <fullName evidence="2">Glutamate synthase</fullName>
    </submittedName>
</protein>
<accession>A0A832MLD5</accession>
<dbReference type="InterPro" id="IPR023753">
    <property type="entry name" value="FAD/NAD-binding_dom"/>
</dbReference>
<proteinExistence type="predicted"/>
<evidence type="ECO:0000259" key="1">
    <source>
        <dbReference type="PROSITE" id="PS51379"/>
    </source>
</evidence>
<dbReference type="AlphaFoldDB" id="A0A832MLD5"/>
<dbReference type="SUPFAM" id="SSF46548">
    <property type="entry name" value="alpha-helical ferredoxin"/>
    <property type="match status" value="1"/>
</dbReference>
<feature type="domain" description="4Fe-4S ferredoxin-type" evidence="1">
    <location>
        <begin position="26"/>
        <end position="59"/>
    </location>
</feature>
<dbReference type="PANTHER" id="PTHR42783:SF3">
    <property type="entry name" value="GLUTAMATE SYNTHASE [NADPH] SMALL CHAIN-RELATED"/>
    <property type="match status" value="1"/>
</dbReference>
<dbReference type="Gene3D" id="3.50.50.60">
    <property type="entry name" value="FAD/NAD(P)-binding domain"/>
    <property type="match status" value="2"/>
</dbReference>
<dbReference type="Pfam" id="PF07992">
    <property type="entry name" value="Pyr_redox_2"/>
    <property type="match status" value="1"/>
</dbReference>
<dbReference type="EMBL" id="DSQF01000030">
    <property type="protein sequence ID" value="HGZ44647.1"/>
    <property type="molecule type" value="Genomic_DNA"/>
</dbReference>
<dbReference type="PRINTS" id="PR00419">
    <property type="entry name" value="ADXRDTASE"/>
</dbReference>
<dbReference type="SUPFAM" id="SSF51971">
    <property type="entry name" value="Nucleotide-binding domain"/>
    <property type="match status" value="1"/>
</dbReference>
<gene>
    <name evidence="2" type="ORF">ENR23_14795</name>
</gene>
<dbReference type="Pfam" id="PF14691">
    <property type="entry name" value="Fer4_20"/>
    <property type="match status" value="1"/>
</dbReference>
<dbReference type="InterPro" id="IPR036188">
    <property type="entry name" value="FAD/NAD-bd_sf"/>
</dbReference>
<dbReference type="Gene3D" id="1.10.1060.10">
    <property type="entry name" value="Alpha-helical ferredoxin"/>
    <property type="match status" value="1"/>
</dbReference>
<dbReference type="PANTHER" id="PTHR42783">
    <property type="entry name" value="GLUTAMATE SYNTHASE [NADPH] SMALL CHAIN"/>
    <property type="match status" value="1"/>
</dbReference>
<name>A0A832MLD5_UNCEI</name>
<dbReference type="InterPro" id="IPR009051">
    <property type="entry name" value="Helical_ferredxn"/>
</dbReference>
<dbReference type="GO" id="GO:0016491">
    <property type="term" value="F:oxidoreductase activity"/>
    <property type="evidence" value="ECO:0007669"/>
    <property type="project" value="InterPro"/>
</dbReference>
<organism evidence="2">
    <name type="scientific">Eiseniibacteriota bacterium</name>
    <dbReference type="NCBI Taxonomy" id="2212470"/>
    <lineage>
        <taxon>Bacteria</taxon>
        <taxon>Candidatus Eiseniibacteriota</taxon>
    </lineage>
</organism>